<dbReference type="Gene3D" id="3.30.700.10">
    <property type="entry name" value="Glycoprotein, Type 4 Pilin"/>
    <property type="match status" value="1"/>
</dbReference>
<dbReference type="PROSITE" id="PS00409">
    <property type="entry name" value="PROKAR_NTER_METHYL"/>
    <property type="match status" value="1"/>
</dbReference>
<evidence type="ECO:0000256" key="5">
    <source>
        <dbReference type="ARBA" id="ARBA00023136"/>
    </source>
</evidence>
<accession>A0A1H3K5X9</accession>
<organism evidence="7 8">
    <name type="scientific">Proteiniborus ethanoligenes</name>
    <dbReference type="NCBI Taxonomy" id="415015"/>
    <lineage>
        <taxon>Bacteria</taxon>
        <taxon>Bacillati</taxon>
        <taxon>Bacillota</taxon>
        <taxon>Clostridia</taxon>
        <taxon>Eubacteriales</taxon>
        <taxon>Proteiniborus</taxon>
    </lineage>
</organism>
<evidence type="ECO:0000256" key="2">
    <source>
        <dbReference type="ARBA" id="ARBA00022481"/>
    </source>
</evidence>
<evidence type="ECO:0000256" key="3">
    <source>
        <dbReference type="ARBA" id="ARBA00022692"/>
    </source>
</evidence>
<dbReference type="PRINTS" id="PR00813">
    <property type="entry name" value="BCTERIALGSPG"/>
</dbReference>
<gene>
    <name evidence="7" type="ORF">SAMN05660462_00149</name>
</gene>
<dbReference type="GO" id="GO:0016020">
    <property type="term" value="C:membrane"/>
    <property type="evidence" value="ECO:0007669"/>
    <property type="project" value="UniProtKB-SubCell"/>
</dbReference>
<name>A0A1H3K5X9_9FIRM</name>
<keyword evidence="4 6" id="KW-1133">Transmembrane helix</keyword>
<evidence type="ECO:0000313" key="8">
    <source>
        <dbReference type="Proteomes" id="UP000198625"/>
    </source>
</evidence>
<keyword evidence="8" id="KW-1185">Reference proteome</keyword>
<evidence type="ECO:0000313" key="7">
    <source>
        <dbReference type="EMBL" id="SDY47612.1"/>
    </source>
</evidence>
<keyword evidence="5 6" id="KW-0472">Membrane</keyword>
<dbReference type="SUPFAM" id="SSF54523">
    <property type="entry name" value="Pili subunits"/>
    <property type="match status" value="1"/>
</dbReference>
<proteinExistence type="predicted"/>
<keyword evidence="2" id="KW-0488">Methylation</keyword>
<dbReference type="GO" id="GO:0015627">
    <property type="term" value="C:type II protein secretion system complex"/>
    <property type="evidence" value="ECO:0007669"/>
    <property type="project" value="InterPro"/>
</dbReference>
<dbReference type="EMBL" id="FNQE01000001">
    <property type="protein sequence ID" value="SDY47612.1"/>
    <property type="molecule type" value="Genomic_DNA"/>
</dbReference>
<comment type="subcellular location">
    <subcellularLocation>
        <location evidence="1">Membrane</location>
        <topology evidence="1">Single-pass membrane protein</topology>
    </subcellularLocation>
</comment>
<evidence type="ECO:0000256" key="1">
    <source>
        <dbReference type="ARBA" id="ARBA00004167"/>
    </source>
</evidence>
<reference evidence="7 8" key="1">
    <citation type="submission" date="2016-10" db="EMBL/GenBank/DDBJ databases">
        <authorList>
            <person name="de Groot N.N."/>
        </authorList>
    </citation>
    <scope>NUCLEOTIDE SEQUENCE [LARGE SCALE GENOMIC DNA]</scope>
    <source>
        <strain evidence="7 8">DSM 21650</strain>
    </source>
</reference>
<dbReference type="InterPro" id="IPR000983">
    <property type="entry name" value="Bac_GSPG_pilin"/>
</dbReference>
<dbReference type="InterPro" id="IPR045584">
    <property type="entry name" value="Pilin-like"/>
</dbReference>
<dbReference type="Proteomes" id="UP000198625">
    <property type="component" value="Unassembled WGS sequence"/>
</dbReference>
<dbReference type="InterPro" id="IPR012902">
    <property type="entry name" value="N_methyl_site"/>
</dbReference>
<sequence>MFEFILKQLKSKKGFTLVELVVVIAILGILAAIAVPRLGGFSDGAKKAKVEAEHRQLISAIQMWQANSSDVDSFPSNLDALKDYFDDIEKVKETKQKDGSTLAHAIDSDKKTLTSTWDPDTNNKIEWVYPTPAGD</sequence>
<dbReference type="GO" id="GO:0015628">
    <property type="term" value="P:protein secretion by the type II secretion system"/>
    <property type="evidence" value="ECO:0007669"/>
    <property type="project" value="InterPro"/>
</dbReference>
<protein>
    <submittedName>
        <fullName evidence="7">Type IV pilus assembly protein PilA</fullName>
    </submittedName>
</protein>
<evidence type="ECO:0000256" key="4">
    <source>
        <dbReference type="ARBA" id="ARBA00022989"/>
    </source>
</evidence>
<evidence type="ECO:0000256" key="6">
    <source>
        <dbReference type="SAM" id="Phobius"/>
    </source>
</evidence>
<feature type="transmembrane region" description="Helical" evidence="6">
    <location>
        <begin position="20"/>
        <end position="39"/>
    </location>
</feature>
<dbReference type="PANTHER" id="PTHR30093:SF44">
    <property type="entry name" value="TYPE II SECRETION SYSTEM CORE PROTEIN G"/>
    <property type="match status" value="1"/>
</dbReference>
<dbReference type="STRING" id="415015.SAMN05660462_00149"/>
<dbReference type="PANTHER" id="PTHR30093">
    <property type="entry name" value="GENERAL SECRETION PATHWAY PROTEIN G"/>
    <property type="match status" value="1"/>
</dbReference>
<dbReference type="AlphaFoldDB" id="A0A1H3K5X9"/>
<keyword evidence="3 6" id="KW-0812">Transmembrane</keyword>
<dbReference type="RefSeq" id="WP_091725855.1">
    <property type="nucleotide sequence ID" value="NZ_FNQE01000001.1"/>
</dbReference>
<dbReference type="Pfam" id="PF07963">
    <property type="entry name" value="N_methyl"/>
    <property type="match status" value="1"/>
</dbReference>
<dbReference type="NCBIfam" id="TIGR02532">
    <property type="entry name" value="IV_pilin_GFxxxE"/>
    <property type="match status" value="1"/>
</dbReference>